<evidence type="ECO:0008006" key="4">
    <source>
        <dbReference type="Google" id="ProtNLM"/>
    </source>
</evidence>
<keyword evidence="3" id="KW-1185">Reference proteome</keyword>
<evidence type="ECO:0000256" key="1">
    <source>
        <dbReference type="SAM" id="Phobius"/>
    </source>
</evidence>
<evidence type="ECO:0000313" key="3">
    <source>
        <dbReference type="Proteomes" id="UP000252585"/>
    </source>
</evidence>
<accession>A0A368X3G2</accession>
<evidence type="ECO:0000313" key="2">
    <source>
        <dbReference type="EMBL" id="RCW62562.1"/>
    </source>
</evidence>
<feature type="transmembrane region" description="Helical" evidence="1">
    <location>
        <begin position="6"/>
        <end position="24"/>
    </location>
</feature>
<gene>
    <name evidence="2" type="ORF">DFR57_1255</name>
</gene>
<organism evidence="2 3">
    <name type="scientific">Saliterribacillus persicus</name>
    <dbReference type="NCBI Taxonomy" id="930114"/>
    <lineage>
        <taxon>Bacteria</taxon>
        <taxon>Bacillati</taxon>
        <taxon>Bacillota</taxon>
        <taxon>Bacilli</taxon>
        <taxon>Bacillales</taxon>
        <taxon>Bacillaceae</taxon>
        <taxon>Saliterribacillus</taxon>
    </lineage>
</organism>
<proteinExistence type="predicted"/>
<keyword evidence="1" id="KW-1133">Transmembrane helix</keyword>
<protein>
    <recommendedName>
        <fullName evidence="4">DUF4083 domain-containing protein</fullName>
    </recommendedName>
</protein>
<reference evidence="2 3" key="1">
    <citation type="submission" date="2018-07" db="EMBL/GenBank/DDBJ databases">
        <title>Genomic Encyclopedia of Type Strains, Phase IV (KMG-IV): sequencing the most valuable type-strain genomes for metagenomic binning, comparative biology and taxonomic classification.</title>
        <authorList>
            <person name="Goeker M."/>
        </authorList>
    </citation>
    <scope>NUCLEOTIDE SEQUENCE [LARGE SCALE GENOMIC DNA]</scope>
    <source>
        <strain evidence="2 3">DSM 27696</strain>
    </source>
</reference>
<sequence length="53" mass="6249">MIVFMYVLAVIVVFLTLVVILKGISDRFFKPQKDLLQRINQLEERVRVLEDKA</sequence>
<dbReference type="AlphaFoldDB" id="A0A368X3G2"/>
<dbReference type="EMBL" id="QPJJ01000025">
    <property type="protein sequence ID" value="RCW62562.1"/>
    <property type="molecule type" value="Genomic_DNA"/>
</dbReference>
<comment type="caution">
    <text evidence="2">The sequence shown here is derived from an EMBL/GenBank/DDBJ whole genome shotgun (WGS) entry which is preliminary data.</text>
</comment>
<name>A0A368X3G2_9BACI</name>
<keyword evidence="1" id="KW-0472">Membrane</keyword>
<dbReference type="RefSeq" id="WP_170133032.1">
    <property type="nucleotide sequence ID" value="NZ_QPJJ01000025.1"/>
</dbReference>
<dbReference type="Proteomes" id="UP000252585">
    <property type="component" value="Unassembled WGS sequence"/>
</dbReference>
<keyword evidence="1" id="KW-0812">Transmembrane</keyword>